<comment type="caution">
    <text evidence="1">The sequence shown here is derived from an EMBL/GenBank/DDBJ whole genome shotgun (WGS) entry which is preliminary data.</text>
</comment>
<evidence type="ECO:0000313" key="1">
    <source>
        <dbReference type="EMBL" id="KAG0690308.1"/>
    </source>
</evidence>
<dbReference type="Proteomes" id="UP000697127">
    <property type="component" value="Unassembled WGS sequence"/>
</dbReference>
<dbReference type="EMBL" id="PUHW01000036">
    <property type="protein sequence ID" value="KAG0690308.1"/>
    <property type="molecule type" value="Genomic_DNA"/>
</dbReference>
<dbReference type="OrthoDB" id="3993780at2759"/>
<evidence type="ECO:0000313" key="2">
    <source>
        <dbReference type="Proteomes" id="UP000697127"/>
    </source>
</evidence>
<protein>
    <submittedName>
        <fullName evidence="1">Uncharacterized protein</fullName>
    </submittedName>
</protein>
<accession>A0A9P6WQV3</accession>
<dbReference type="AlphaFoldDB" id="A0A9P6WQV3"/>
<keyword evidence="2" id="KW-1185">Reference proteome</keyword>
<organism evidence="1 2">
    <name type="scientific">Pichia californica</name>
    <dbReference type="NCBI Taxonomy" id="460514"/>
    <lineage>
        <taxon>Eukaryota</taxon>
        <taxon>Fungi</taxon>
        <taxon>Dikarya</taxon>
        <taxon>Ascomycota</taxon>
        <taxon>Saccharomycotina</taxon>
        <taxon>Pichiomycetes</taxon>
        <taxon>Pichiales</taxon>
        <taxon>Pichiaceae</taxon>
        <taxon>Pichia</taxon>
    </lineage>
</organism>
<gene>
    <name evidence="1" type="ORF">C6P40_003232</name>
</gene>
<proteinExistence type="predicted"/>
<sequence length="331" mass="37610">MVRKIPKTDLPPENHFSLSHILAKTSTGTQDLQRVNDSINTTVNSYTNDISEQLNSLANVEAKLLQNLQRVDDVYNVVHNIRVDSIGNAQVFVDNGNNGIGTTKKKNKGYKLGSMFRIPNNNKETNNRLEQYTKIDNNFNELLNETVVQKKRINNLLERLKNVEMNFSKRERLFDRKSPNKEHYSNLYNYGMNEPSSPKKVNSKLKESTSSSDIIVKPFQPDLKPIIHSNKNIQISNSSIKSQISQQKMNQYLTIENELEEIQKVISNKSVHSSANESSFNPVSLLTKDSPTCKLNDESVTIRLNDKDTAINCSENPQVGLLLDGLKKLYN</sequence>
<name>A0A9P6WQV3_9ASCO</name>
<reference evidence="1" key="1">
    <citation type="submission" date="2020-11" db="EMBL/GenBank/DDBJ databases">
        <title>Kefir isolates.</title>
        <authorList>
            <person name="Marcisauskas S."/>
            <person name="Kim Y."/>
            <person name="Blasche S."/>
        </authorList>
    </citation>
    <scope>NUCLEOTIDE SEQUENCE</scope>
    <source>
        <strain evidence="1">Olga-1</strain>
    </source>
</reference>